<feature type="chain" id="PRO_5021933520" evidence="1">
    <location>
        <begin position="26"/>
        <end position="926"/>
    </location>
</feature>
<keyword evidence="3" id="KW-1185">Reference proteome</keyword>
<dbReference type="Proteomes" id="UP000315252">
    <property type="component" value="Unassembled WGS sequence"/>
</dbReference>
<dbReference type="GO" id="GO:0004180">
    <property type="term" value="F:carboxypeptidase activity"/>
    <property type="evidence" value="ECO:0007669"/>
    <property type="project" value="UniProtKB-KW"/>
</dbReference>
<feature type="signal peptide" evidence="1">
    <location>
        <begin position="1"/>
        <end position="25"/>
    </location>
</feature>
<name>A0A545TB35_9PROT</name>
<dbReference type="SUPFAM" id="SSF49478">
    <property type="entry name" value="Cna protein B-type domain"/>
    <property type="match status" value="1"/>
</dbReference>
<sequence length="926" mass="102290">MRAANIVGSCFAVALCLLQGNIGHAVTSPPSGDRPDLDSPTSGLLRWVERPDDEVYVFGLQLDRFNLTEGLIVFYDGDRAFVPLGGFAEALEFPIAVDPENGTALGWFLNDDRAFELDMRAGKVRVRDRVVPLDPSAIERHPDDLYVAMTELEAWFPVLLDLRFRRLQISVKALEPLPLQERTARIERRSRLRRVAAEQEMERVDADAGWFEWPFLDTSFEASGRSRAEEHLGQARMTTTVAGVVGGLDGEATAIMDSEQDAPDFRVRLSRQSLDGGLLGPLDAREFALGDVTTPDLPLIAENAVGRGIEISTFDLDRLEQTNRVTLRGELPVGWEVEVYRNGELIDFQSEQDTGDGRYEFSGLPTLAGLNEFRLVFFGPQGQTREQVERYFVTPELSEPRRSSFRFAYNQLNRNLISTDPKERRAQDDGEHRLILQGEHGLSETLSVSGGLASLSVEGDRLNYATAGLQSSFHGVLGQLDIAVEDSGGLAVGGRAQTQLGSWSVFAEQSWFQDFHSEQTDDGRVQGHLRSRSVARINGHVPDFGLGHQPLSATLTHEESEEGKWQTNLFGRLSSVVRPFNFSLSSNARVREGEEVESDLRLLVGTLLGDFRLRGEVGYDIAPDAQFDQVSLSADWRINQDFGARIGLRHIAGDSELTTATAGINRQFDTFALGLNLEADSRRDYNARLGLSFALGHNPAADRLEMRAKPFARRGAISTRVFLDRDNDGTFTEGDEVIENAGFTGPRVRRKVKTEADGTAFMVGMEPYREIEIGLSEATLEDPYWASANGPRLVTTRPGMTTHLEFPVVETGEVDGVIILRETLREGDERVGAEPIISGAPAETGEPGAGLRVLLVDEEGQVVAETISAYDGFFIFSRVPYGLYHVMLDSEQMQALGYGNGPSRAFEIRHDEPYASGLDLVAKAML</sequence>
<evidence type="ECO:0000313" key="2">
    <source>
        <dbReference type="EMBL" id="TQV74411.1"/>
    </source>
</evidence>
<protein>
    <submittedName>
        <fullName evidence="2">Carboxypeptidase regulatory-like domain-containing protein</fullName>
    </submittedName>
</protein>
<keyword evidence="1" id="KW-0732">Signal</keyword>
<organism evidence="2 3">
    <name type="scientific">Denitrobaculum tricleocarpae</name>
    <dbReference type="NCBI Taxonomy" id="2591009"/>
    <lineage>
        <taxon>Bacteria</taxon>
        <taxon>Pseudomonadati</taxon>
        <taxon>Pseudomonadota</taxon>
        <taxon>Alphaproteobacteria</taxon>
        <taxon>Rhodospirillales</taxon>
        <taxon>Rhodospirillaceae</taxon>
        <taxon>Denitrobaculum</taxon>
    </lineage>
</organism>
<keyword evidence="2" id="KW-0645">Protease</keyword>
<keyword evidence="2" id="KW-0378">Hydrolase</keyword>
<dbReference type="AlphaFoldDB" id="A0A545TB35"/>
<evidence type="ECO:0000256" key="1">
    <source>
        <dbReference type="SAM" id="SignalP"/>
    </source>
</evidence>
<evidence type="ECO:0000313" key="3">
    <source>
        <dbReference type="Proteomes" id="UP000315252"/>
    </source>
</evidence>
<dbReference type="OrthoDB" id="121544at2"/>
<comment type="caution">
    <text evidence="2">The sequence shown here is derived from an EMBL/GenBank/DDBJ whole genome shotgun (WGS) entry which is preliminary data.</text>
</comment>
<reference evidence="2 3" key="1">
    <citation type="submission" date="2019-06" db="EMBL/GenBank/DDBJ databases">
        <title>Whole genome sequence for Rhodospirillaceae sp. R148.</title>
        <authorList>
            <person name="Wang G."/>
        </authorList>
    </citation>
    <scope>NUCLEOTIDE SEQUENCE [LARGE SCALE GENOMIC DNA]</scope>
    <source>
        <strain evidence="2 3">R148</strain>
    </source>
</reference>
<keyword evidence="2" id="KW-0121">Carboxypeptidase</keyword>
<proteinExistence type="predicted"/>
<dbReference type="RefSeq" id="WP_142899042.1">
    <property type="nucleotide sequence ID" value="NZ_ML660061.1"/>
</dbReference>
<gene>
    <name evidence="2" type="ORF">FKG95_24330</name>
</gene>
<accession>A0A545TB35</accession>
<dbReference type="EMBL" id="VHSH01000010">
    <property type="protein sequence ID" value="TQV74411.1"/>
    <property type="molecule type" value="Genomic_DNA"/>
</dbReference>